<comment type="caution">
    <text evidence="4">The sequence shown here is derived from an EMBL/GenBank/DDBJ whole genome shotgun (WGS) entry which is preliminary data.</text>
</comment>
<keyword evidence="2" id="KW-0804">Transcription</keyword>
<sequence>MDELGASTFLYRHLAVLTGRVVDCIGGAKGPAFSVVIQVEEQMESVLLQLPDGFLEIECIRRCPQPDEQMMRLYRSVHYHQLRAYLHISFFLRTGSSERYDYGRRSCVGDSRRLVEAYVEIFDIDHAAASDGSVLNLTAFTATVVILMSALGYDRQYGQTINTQLTDKDDWRLIYRVLDALKYGEQGIAGALCRQCHNALDTLIRCARTNAEGDEASVVLPYFGTVTFKRRINAGPSTPAYLANGASAGHNHFPNAVYDDLYTHPSNAAGLTGSFMESMPLGSLQDLQVNYHGPLTDEGALASWLPPYDWSSMHAMTGGDEPWNGNIDLGPEWDWMKADLPPSMTF</sequence>
<keyword evidence="1" id="KW-0805">Transcription regulation</keyword>
<dbReference type="CDD" id="cd12148">
    <property type="entry name" value="fungal_TF_MHR"/>
    <property type="match status" value="1"/>
</dbReference>
<name>A0AAN7W2H6_9PEZI</name>
<dbReference type="AlphaFoldDB" id="A0AAN7W2H6"/>
<accession>A0AAN7W2H6</accession>
<dbReference type="PANTHER" id="PTHR47840">
    <property type="entry name" value="ZN(II)2CYS6 TRANSCRIPTION FACTOR (EUROFUNG)-RELATED"/>
    <property type="match status" value="1"/>
</dbReference>
<keyword evidence="3" id="KW-0539">Nucleus</keyword>
<gene>
    <name evidence="4" type="ORF">LTR97_009403</name>
</gene>
<dbReference type="Proteomes" id="UP001310594">
    <property type="component" value="Unassembled WGS sequence"/>
</dbReference>
<evidence type="ECO:0000256" key="2">
    <source>
        <dbReference type="ARBA" id="ARBA00023163"/>
    </source>
</evidence>
<proteinExistence type="predicted"/>
<reference evidence="4" key="1">
    <citation type="submission" date="2023-08" db="EMBL/GenBank/DDBJ databases">
        <title>Black Yeasts Isolated from many extreme environments.</title>
        <authorList>
            <person name="Coleine C."/>
            <person name="Stajich J.E."/>
            <person name="Selbmann L."/>
        </authorList>
    </citation>
    <scope>NUCLEOTIDE SEQUENCE</scope>
    <source>
        <strain evidence="4">CCFEE 5810</strain>
    </source>
</reference>
<evidence type="ECO:0000313" key="4">
    <source>
        <dbReference type="EMBL" id="KAK5694812.1"/>
    </source>
</evidence>
<dbReference type="PANTHER" id="PTHR47840:SF1">
    <property type="entry name" value="ZN(II)2CYS6 TRANSCRIPTION FACTOR (EUROFUNG)"/>
    <property type="match status" value="1"/>
</dbReference>
<organism evidence="4 5">
    <name type="scientific">Elasticomyces elasticus</name>
    <dbReference type="NCBI Taxonomy" id="574655"/>
    <lineage>
        <taxon>Eukaryota</taxon>
        <taxon>Fungi</taxon>
        <taxon>Dikarya</taxon>
        <taxon>Ascomycota</taxon>
        <taxon>Pezizomycotina</taxon>
        <taxon>Dothideomycetes</taxon>
        <taxon>Dothideomycetidae</taxon>
        <taxon>Mycosphaerellales</taxon>
        <taxon>Teratosphaeriaceae</taxon>
        <taxon>Elasticomyces</taxon>
    </lineage>
</organism>
<dbReference type="EMBL" id="JAVRQU010000015">
    <property type="protein sequence ID" value="KAK5694812.1"/>
    <property type="molecule type" value="Genomic_DNA"/>
</dbReference>
<evidence type="ECO:0000313" key="5">
    <source>
        <dbReference type="Proteomes" id="UP001310594"/>
    </source>
</evidence>
<evidence type="ECO:0008006" key="6">
    <source>
        <dbReference type="Google" id="ProtNLM"/>
    </source>
</evidence>
<evidence type="ECO:0000256" key="3">
    <source>
        <dbReference type="ARBA" id="ARBA00023242"/>
    </source>
</evidence>
<protein>
    <recommendedName>
        <fullName evidence="6">Transcription factor domain-containing protein</fullName>
    </recommendedName>
</protein>
<evidence type="ECO:0000256" key="1">
    <source>
        <dbReference type="ARBA" id="ARBA00023015"/>
    </source>
</evidence>